<accession>A0A455TNB8</accession>
<evidence type="ECO:0000256" key="6">
    <source>
        <dbReference type="ARBA" id="ARBA00023284"/>
    </source>
</evidence>
<sequence length="108" mass="12458">MDLILKTEIKNIISDQPIIIFMKGSKEQPRCGFSSTVVQIFDSLHAEYETFDVLEDNRIREGIKEYSKWPTIPQVYINNDFIGGTDIIVELYNSKALQELLETVCNEL</sequence>
<dbReference type="InterPro" id="IPR002109">
    <property type="entry name" value="Glutaredoxin"/>
</dbReference>
<keyword evidence="3 8" id="KW-0479">Metal-binding</keyword>
<dbReference type="SUPFAM" id="SSF52833">
    <property type="entry name" value="Thioredoxin-like"/>
    <property type="match status" value="1"/>
</dbReference>
<proteinExistence type="inferred from homology"/>
<dbReference type="NCBIfam" id="TIGR00365">
    <property type="entry name" value="Grx4 family monothiol glutaredoxin"/>
    <property type="match status" value="1"/>
</dbReference>
<evidence type="ECO:0000256" key="1">
    <source>
        <dbReference type="ARBA" id="ARBA00009630"/>
    </source>
</evidence>
<feature type="domain" description="Glutaredoxin" evidence="9">
    <location>
        <begin position="18"/>
        <end position="82"/>
    </location>
</feature>
<dbReference type="GO" id="GO:0051537">
    <property type="term" value="F:2 iron, 2 sulfur cluster binding"/>
    <property type="evidence" value="ECO:0007669"/>
    <property type="project" value="UniProtKB-KW"/>
</dbReference>
<evidence type="ECO:0000256" key="3">
    <source>
        <dbReference type="ARBA" id="ARBA00022723"/>
    </source>
</evidence>
<keyword evidence="4 8" id="KW-0408">Iron</keyword>
<comment type="similarity">
    <text evidence="1 7">Belongs to the glutaredoxin family. Monothiol subfamily.</text>
</comment>
<dbReference type="Gene3D" id="3.40.30.10">
    <property type="entry name" value="Glutaredoxin"/>
    <property type="match status" value="1"/>
</dbReference>
<dbReference type="CDD" id="cd03028">
    <property type="entry name" value="GRX_PICOT_like"/>
    <property type="match status" value="1"/>
</dbReference>
<name>A0A455TNB8_PALPL</name>
<keyword evidence="2 8" id="KW-0001">2Fe-2S</keyword>
<dbReference type="PANTHER" id="PTHR10293:SF16">
    <property type="entry name" value="GLUTAREDOXIN-RELATED PROTEIN 5, MITOCHONDRIAL"/>
    <property type="match status" value="1"/>
</dbReference>
<dbReference type="PIRSF" id="PIRSF005894">
    <property type="entry name" value="Monothiol_GRX"/>
    <property type="match status" value="1"/>
</dbReference>
<keyword evidence="10" id="KW-0934">Plastid</keyword>
<dbReference type="GO" id="GO:0046872">
    <property type="term" value="F:metal ion binding"/>
    <property type="evidence" value="ECO:0007669"/>
    <property type="project" value="UniProtKB-KW"/>
</dbReference>
<dbReference type="AlphaFoldDB" id="A0A455TNB8"/>
<evidence type="ECO:0000256" key="5">
    <source>
        <dbReference type="ARBA" id="ARBA00023014"/>
    </source>
</evidence>
<evidence type="ECO:0000313" key="10">
    <source>
        <dbReference type="EMBL" id="BBI37334.1"/>
    </source>
</evidence>
<keyword evidence="6" id="KW-0676">Redox-active center</keyword>
<evidence type="ECO:0000256" key="2">
    <source>
        <dbReference type="ARBA" id="ARBA00022714"/>
    </source>
</evidence>
<geneLocation type="chloroplast" evidence="10"/>
<gene>
    <name evidence="10" type="primary">grx</name>
</gene>
<dbReference type="Pfam" id="PF00462">
    <property type="entry name" value="Glutaredoxin"/>
    <property type="match status" value="1"/>
</dbReference>
<keyword evidence="10" id="KW-0150">Chloroplast</keyword>
<dbReference type="GO" id="GO:0015036">
    <property type="term" value="F:disulfide oxidoreductase activity"/>
    <property type="evidence" value="ECO:0007669"/>
    <property type="project" value="InterPro"/>
</dbReference>
<protein>
    <recommendedName>
        <fullName evidence="7">Glutaredoxin</fullName>
    </recommendedName>
</protein>
<dbReference type="InterPro" id="IPR004480">
    <property type="entry name" value="Monothiol_GRX-rel"/>
</dbReference>
<evidence type="ECO:0000256" key="4">
    <source>
        <dbReference type="ARBA" id="ARBA00023004"/>
    </source>
</evidence>
<reference evidence="10" key="1">
    <citation type="journal article" date="2019" name="Mar. Drugs">
        <title>In Silico Analysis of Relationship between Proteins from Plastid Genome of Red Alga Palmaria sp. (Japan) and Angiotensin I Converting Enzyme Inhibitory Peptides.</title>
        <authorList>
            <person name="Kumagai Y."/>
            <person name="Miyabe Y."/>
            <person name="Takeda T."/>
            <person name="Adachi K."/>
            <person name="Yasui H."/>
            <person name="Kishimura H."/>
        </authorList>
    </citation>
    <scope>NUCLEOTIDE SEQUENCE</scope>
</reference>
<dbReference type="EMBL" id="AB807662">
    <property type="protein sequence ID" value="BBI37334.1"/>
    <property type="molecule type" value="Genomic_DNA"/>
</dbReference>
<dbReference type="PROSITE" id="PS51354">
    <property type="entry name" value="GLUTAREDOXIN_2"/>
    <property type="match status" value="1"/>
</dbReference>
<evidence type="ECO:0000256" key="8">
    <source>
        <dbReference type="PIRSR" id="PIRSR005894-2"/>
    </source>
</evidence>
<evidence type="ECO:0000256" key="7">
    <source>
        <dbReference type="PIRNR" id="PIRNR005894"/>
    </source>
</evidence>
<keyword evidence="5 8" id="KW-0411">Iron-sulfur</keyword>
<dbReference type="InterPro" id="IPR036249">
    <property type="entry name" value="Thioredoxin-like_sf"/>
</dbReference>
<organism evidence="10">
    <name type="scientific">Palmaria palmata</name>
    <name type="common">Dulse</name>
    <name type="synonym">Rhodymenia palmata</name>
    <dbReference type="NCBI Taxonomy" id="2822"/>
    <lineage>
        <taxon>Eukaryota</taxon>
        <taxon>Rhodophyta</taxon>
        <taxon>Florideophyceae</taxon>
        <taxon>Nemaliophycidae</taxon>
        <taxon>Palmariales</taxon>
        <taxon>Palmariaceae</taxon>
        <taxon>Palmaria</taxon>
    </lineage>
</organism>
<dbReference type="PANTHER" id="PTHR10293">
    <property type="entry name" value="GLUTAREDOXIN FAMILY MEMBER"/>
    <property type="match status" value="1"/>
</dbReference>
<dbReference type="GO" id="GO:0005739">
    <property type="term" value="C:mitochondrion"/>
    <property type="evidence" value="ECO:0007669"/>
    <property type="project" value="UniProtKB-ARBA"/>
</dbReference>
<dbReference type="InterPro" id="IPR014434">
    <property type="entry name" value="Monothiol_GRX"/>
</dbReference>
<dbReference type="FunFam" id="3.40.30.10:FF:000005">
    <property type="entry name" value="Glutaredoxin 5"/>
    <property type="match status" value="1"/>
</dbReference>
<dbReference type="InterPro" id="IPR033658">
    <property type="entry name" value="GRX_PICOT-like"/>
</dbReference>
<feature type="binding site" evidence="8">
    <location>
        <position position="31"/>
    </location>
    <ligand>
        <name>[2Fe-2S] cluster</name>
        <dbReference type="ChEBI" id="CHEBI:190135"/>
        <note>ligand shared between dimeric partners</note>
    </ligand>
</feature>
<evidence type="ECO:0000259" key="9">
    <source>
        <dbReference type="Pfam" id="PF00462"/>
    </source>
</evidence>